<evidence type="ECO:0000313" key="4">
    <source>
        <dbReference type="Proteomes" id="UP000001940"/>
    </source>
</evidence>
<proteinExistence type="predicted"/>
<dbReference type="Proteomes" id="UP000001940">
    <property type="component" value="Chromosome IV"/>
</dbReference>
<feature type="compositionally biased region" description="Basic and acidic residues" evidence="2">
    <location>
        <begin position="51"/>
        <end position="65"/>
    </location>
</feature>
<name>Q9N5U6_CAEEL</name>
<dbReference type="eggNOG" id="ENOG502THTC">
    <property type="taxonomic scope" value="Eukaryota"/>
</dbReference>
<keyword evidence="1" id="KW-0175">Coiled coil</keyword>
<dbReference type="KEGG" id="cel:CELE_F35F11.2"/>
<dbReference type="FunCoup" id="Q9N5U6">
    <property type="interactions" value="7"/>
</dbReference>
<dbReference type="WormBase" id="F35F11.2">
    <property type="protein sequence ID" value="CE47823"/>
    <property type="gene ID" value="WBGene00018065"/>
</dbReference>
<evidence type="ECO:0000313" key="3">
    <source>
        <dbReference type="EMBL" id="CCD70583.2"/>
    </source>
</evidence>
<sequence>MNSKERPNSSTKNPQKKRLEQLKHRKELAAAAAEKQLKQEKLANSKSKKTQSREPIAKKDEDETSVHMYSMETVDYEYSVEEDHEDDEYKSTKNETIKKFLIDRKQLEKALRLAAENEKKLKSMLDESGKWFDRYEKMIDDLDEQLTTYNTNRKIVLDNIINGIQPMYERWQAARKEMAAVKFTTHRVIPSPTIFGNLAHYGISILRQILFYMAYCRDLVSAGDQQRSGSPKSDSTRTLNSLNLSAENK</sequence>
<dbReference type="HOGENOM" id="CLU_1129969_0_0_1"/>
<gene>
    <name evidence="3" type="ORF">CELE_F35F11.2</name>
    <name evidence="3 5" type="ORF">F35F11.2</name>
</gene>
<keyword evidence="4" id="KW-1185">Reference proteome</keyword>
<dbReference type="PaxDb" id="6239-F35F11.2"/>
<accession>Q9N5U6</accession>
<dbReference type="CTD" id="177159"/>
<reference evidence="3 4" key="1">
    <citation type="journal article" date="1998" name="Science">
        <title>Genome sequence of the nematode C. elegans: a platform for investigating biology.</title>
        <authorList>
            <consortium name="The C. elegans sequencing consortium"/>
            <person name="Sulson J.E."/>
            <person name="Waterston R."/>
        </authorList>
    </citation>
    <scope>NUCLEOTIDE SEQUENCE [LARGE SCALE GENOMIC DNA]</scope>
    <source>
        <strain evidence="3 4">Bristol N2</strain>
    </source>
</reference>
<dbReference type="AGR" id="WB:WBGene00018065"/>
<dbReference type="OrthoDB" id="5874431at2759"/>
<dbReference type="EMBL" id="BX284604">
    <property type="protein sequence ID" value="CCD70583.2"/>
    <property type="molecule type" value="Genomic_DNA"/>
</dbReference>
<protein>
    <submittedName>
        <fullName evidence="3">DUF4200 domain-containing protein</fullName>
    </submittedName>
</protein>
<evidence type="ECO:0000256" key="1">
    <source>
        <dbReference type="SAM" id="Coils"/>
    </source>
</evidence>
<dbReference type="InParanoid" id="Q9N5U6"/>
<evidence type="ECO:0000313" key="5">
    <source>
        <dbReference type="WormBase" id="F35F11.2"/>
    </source>
</evidence>
<dbReference type="GeneID" id="177159"/>
<organism evidence="3 4">
    <name type="scientific">Caenorhabditis elegans</name>
    <dbReference type="NCBI Taxonomy" id="6239"/>
    <lineage>
        <taxon>Eukaryota</taxon>
        <taxon>Metazoa</taxon>
        <taxon>Ecdysozoa</taxon>
        <taxon>Nematoda</taxon>
        <taxon>Chromadorea</taxon>
        <taxon>Rhabditida</taxon>
        <taxon>Rhabditina</taxon>
        <taxon>Rhabditomorpha</taxon>
        <taxon>Rhabditoidea</taxon>
        <taxon>Rhabditidae</taxon>
        <taxon>Peloderinae</taxon>
        <taxon>Caenorhabditis</taxon>
    </lineage>
</organism>
<feature type="coiled-coil region" evidence="1">
    <location>
        <begin position="97"/>
        <end position="152"/>
    </location>
</feature>
<feature type="region of interest" description="Disordered" evidence="2">
    <location>
        <begin position="1"/>
        <end position="68"/>
    </location>
</feature>
<feature type="region of interest" description="Disordered" evidence="2">
    <location>
        <begin position="224"/>
        <end position="249"/>
    </location>
</feature>
<dbReference type="UCSC" id="F35F11.2">
    <property type="organism name" value="c. elegans"/>
</dbReference>
<dbReference type="AlphaFoldDB" id="Q9N5U6"/>
<evidence type="ECO:0000256" key="2">
    <source>
        <dbReference type="SAM" id="MobiDB-lite"/>
    </source>
</evidence>
<dbReference type="Bgee" id="WBGene00018065">
    <property type="expression patterns" value="Expressed in adult organism and 3 other cell types or tissues"/>
</dbReference>
<dbReference type="RefSeq" id="NP_500464.3">
    <property type="nucleotide sequence ID" value="NM_068063.5"/>
</dbReference>
<dbReference type="SMR" id="Q9N5U6"/>
<dbReference type="OMA" id="FYMAYCR"/>